<dbReference type="InterPro" id="IPR050583">
    <property type="entry name" value="Mycobacterial_A85_antigen"/>
</dbReference>
<reference evidence="3 4" key="1">
    <citation type="submission" date="2016-10" db="EMBL/GenBank/DDBJ databases">
        <authorList>
            <person name="de Groot N.N."/>
        </authorList>
    </citation>
    <scope>NUCLEOTIDE SEQUENCE [LARGE SCALE GENOMIC DNA]</scope>
    <source>
        <strain evidence="3 4">D31d</strain>
    </source>
</reference>
<protein>
    <submittedName>
        <fullName evidence="3">Enterochelin esterase</fullName>
    </submittedName>
</protein>
<dbReference type="EMBL" id="FNRF01000001">
    <property type="protein sequence ID" value="SEA00683.1"/>
    <property type="molecule type" value="Genomic_DNA"/>
</dbReference>
<dbReference type="GO" id="GO:0016747">
    <property type="term" value="F:acyltransferase activity, transferring groups other than amino-acyl groups"/>
    <property type="evidence" value="ECO:0007669"/>
    <property type="project" value="TreeGrafter"/>
</dbReference>
<sequence length="368" mass="41126">MKHFFSIMTLTFCAVPMMAQWQMQPTPNDTLQPVRNLGNGNVAFSIYAPNAKQVGFGGDAMPWGKPLQFTKADNGVWTAVVSDLKDGVYRYNFTVDGVKVQDPKGALSAETSALANIGDGKQFYDMRADIPHGAIAQRYYYSKVLKTLRRLHVWTPAGYEKSAEKLPVLYLIHGGGDNDASWPGVGCAGNILDNLMAEGKMKPMVVVMPNGSIPVKNMMDEVPLFEQDLVGSIIPYIEDNYRVVADKAHRAMAGLSMGGMETMETILNDNDKFAYFWVLSAGWFPAQKEQFEGYRQRLNKAADGIRKNVCQLVFTQGDPEDIAYQNGLATLKLFDAANVKYEYYTAPGGHTWYTWRKNLHQLAQRIFK</sequence>
<dbReference type="Gene3D" id="2.60.40.10">
    <property type="entry name" value="Immunoglobulins"/>
    <property type="match status" value="1"/>
</dbReference>
<dbReference type="GO" id="GO:0004553">
    <property type="term" value="F:hydrolase activity, hydrolyzing O-glycosyl compounds"/>
    <property type="evidence" value="ECO:0007669"/>
    <property type="project" value="InterPro"/>
</dbReference>
<name>A0A1H3XMU8_XYLRU</name>
<dbReference type="InterPro" id="IPR014756">
    <property type="entry name" value="Ig_E-set"/>
</dbReference>
<proteinExistence type="predicted"/>
<dbReference type="Pfam" id="PF00756">
    <property type="entry name" value="Esterase"/>
    <property type="match status" value="1"/>
</dbReference>
<dbReference type="PANTHER" id="PTHR48098:SF1">
    <property type="entry name" value="DIACYLGLYCEROL ACYLTRANSFERASE_MYCOLYLTRANSFERASE AG85A"/>
    <property type="match status" value="1"/>
</dbReference>
<gene>
    <name evidence="3" type="ORF">SAMN05216462_0283</name>
</gene>
<evidence type="ECO:0000256" key="1">
    <source>
        <dbReference type="SAM" id="SignalP"/>
    </source>
</evidence>
<accession>A0A1H3XMU8</accession>
<dbReference type="Pfam" id="PF02922">
    <property type="entry name" value="CBM_48"/>
    <property type="match status" value="1"/>
</dbReference>
<dbReference type="InterPro" id="IPR004193">
    <property type="entry name" value="Glyco_hydro_13_N"/>
</dbReference>
<evidence type="ECO:0000259" key="2">
    <source>
        <dbReference type="Pfam" id="PF02922"/>
    </source>
</evidence>
<dbReference type="OrthoDB" id="9803578at2"/>
<dbReference type="AlphaFoldDB" id="A0A1H3XMU8"/>
<feature type="signal peptide" evidence="1">
    <location>
        <begin position="1"/>
        <end position="19"/>
    </location>
</feature>
<dbReference type="GO" id="GO:0005975">
    <property type="term" value="P:carbohydrate metabolic process"/>
    <property type="evidence" value="ECO:0007669"/>
    <property type="project" value="InterPro"/>
</dbReference>
<keyword evidence="1" id="KW-0732">Signal</keyword>
<dbReference type="Proteomes" id="UP000182257">
    <property type="component" value="Unassembled WGS sequence"/>
</dbReference>
<dbReference type="InterPro" id="IPR013783">
    <property type="entry name" value="Ig-like_fold"/>
</dbReference>
<dbReference type="PANTHER" id="PTHR48098">
    <property type="entry name" value="ENTEROCHELIN ESTERASE-RELATED"/>
    <property type="match status" value="1"/>
</dbReference>
<dbReference type="RefSeq" id="WP_074759909.1">
    <property type="nucleotide sequence ID" value="NZ_FNRF01000001.1"/>
</dbReference>
<feature type="chain" id="PRO_5010169063" evidence="1">
    <location>
        <begin position="20"/>
        <end position="368"/>
    </location>
</feature>
<dbReference type="InterPro" id="IPR000801">
    <property type="entry name" value="Esterase-like"/>
</dbReference>
<dbReference type="SUPFAM" id="SSF53474">
    <property type="entry name" value="alpha/beta-Hydrolases"/>
    <property type="match status" value="1"/>
</dbReference>
<evidence type="ECO:0000313" key="3">
    <source>
        <dbReference type="EMBL" id="SEA00683.1"/>
    </source>
</evidence>
<evidence type="ECO:0000313" key="4">
    <source>
        <dbReference type="Proteomes" id="UP000182257"/>
    </source>
</evidence>
<organism evidence="3 4">
    <name type="scientific">Xylanibacter ruminicola</name>
    <name type="common">Prevotella ruminicola</name>
    <dbReference type="NCBI Taxonomy" id="839"/>
    <lineage>
        <taxon>Bacteria</taxon>
        <taxon>Pseudomonadati</taxon>
        <taxon>Bacteroidota</taxon>
        <taxon>Bacteroidia</taxon>
        <taxon>Bacteroidales</taxon>
        <taxon>Prevotellaceae</taxon>
        <taxon>Xylanibacter</taxon>
    </lineage>
</organism>
<dbReference type="InterPro" id="IPR029058">
    <property type="entry name" value="AB_hydrolase_fold"/>
</dbReference>
<dbReference type="Gene3D" id="3.40.50.1820">
    <property type="entry name" value="alpha/beta hydrolase"/>
    <property type="match status" value="1"/>
</dbReference>
<feature type="domain" description="Glycoside hydrolase family 13 N-terminal" evidence="2">
    <location>
        <begin position="38"/>
        <end position="96"/>
    </location>
</feature>
<dbReference type="SUPFAM" id="SSF81296">
    <property type="entry name" value="E set domains"/>
    <property type="match status" value="1"/>
</dbReference>